<evidence type="ECO:0000256" key="1">
    <source>
        <dbReference type="SAM" id="Phobius"/>
    </source>
</evidence>
<comment type="caution">
    <text evidence="2">The sequence shown here is derived from an EMBL/GenBank/DDBJ whole genome shotgun (WGS) entry which is preliminary data.</text>
</comment>
<keyword evidence="1" id="KW-0472">Membrane</keyword>
<dbReference type="EMBL" id="JAAHFQ010000085">
    <property type="protein sequence ID" value="NER27256.1"/>
    <property type="molecule type" value="Genomic_DNA"/>
</dbReference>
<feature type="transmembrane region" description="Helical" evidence="1">
    <location>
        <begin position="21"/>
        <end position="41"/>
    </location>
</feature>
<reference evidence="2" key="1">
    <citation type="submission" date="2019-11" db="EMBL/GenBank/DDBJ databases">
        <title>Genomic insights into an expanded diversity of filamentous marine cyanobacteria reveals the extraordinary biosynthetic potential of Moorea and Okeania.</title>
        <authorList>
            <person name="Ferreira Leao T."/>
            <person name="Wang M."/>
            <person name="Moss N."/>
            <person name="Da Silva R."/>
            <person name="Sanders J."/>
            <person name="Nurk S."/>
            <person name="Gurevich A."/>
            <person name="Humphrey G."/>
            <person name="Reher R."/>
            <person name="Zhu Q."/>
            <person name="Belda-Ferre P."/>
            <person name="Glukhov E."/>
            <person name="Rex R."/>
            <person name="Dorrestein P.C."/>
            <person name="Knight R."/>
            <person name="Pevzner P."/>
            <person name="Gerwick W.H."/>
            <person name="Gerwick L."/>
        </authorList>
    </citation>
    <scope>NUCLEOTIDE SEQUENCE</scope>
    <source>
        <strain evidence="2">SIO1C4</strain>
    </source>
</reference>
<keyword evidence="1" id="KW-0812">Transmembrane</keyword>
<protein>
    <submittedName>
        <fullName evidence="2">Uncharacterized protein</fullName>
    </submittedName>
</protein>
<name>A0A6B3N0R7_9CYAN</name>
<organism evidence="2">
    <name type="scientific">Symploca sp. SIO1C4</name>
    <dbReference type="NCBI Taxonomy" id="2607765"/>
    <lineage>
        <taxon>Bacteria</taxon>
        <taxon>Bacillati</taxon>
        <taxon>Cyanobacteriota</taxon>
        <taxon>Cyanophyceae</taxon>
        <taxon>Coleofasciculales</taxon>
        <taxon>Coleofasciculaceae</taxon>
        <taxon>Symploca</taxon>
    </lineage>
</organism>
<sequence length="480" mass="54363">MPLPDLNQRESEIKKHLLRNTLAAGLFVTAGFSLLIPAFSLRGTKFDYQQFCFRPPEEKPCQGEQIKRGILWRVVLEVSNSQKFQEKVTLLDTIPAQNPNAGIYGLASGGFFLGALLLSKRGTSRLEDDLDVIVSNKEILLFERHLQQQQHLNLKTHQTFLQEDYLKSQLERGYGEQKYYEMSEPERELAAQEQLRVEQLKQADFNLQLAAISNQITKEELETTEHQTKIDKLKRINSKNSPSLSNYSDSKLEEITKLLQEHEGGWLYTLCTTRKVLIIEGEQGSFKSYTAALIAFLRFHMKGHKLGWIVDSDYHQNQKKAWKILQKLGVEAYGANKNGEGIKAGIERFLEGIKIRDEDSSDVETIIFDELTTYGDYSECEEVAKSFMKFALSAPRKAAYGLIAITHAMTNEGTGKGAGMAATRKRGTLHLLLHADNDYNPTFKGILNGFKDYSGQLLEDLPVTLPDWFRPSEVAAMVNS</sequence>
<gene>
    <name evidence="2" type="ORF">F6J89_06360</name>
</gene>
<evidence type="ECO:0000313" key="2">
    <source>
        <dbReference type="EMBL" id="NER27256.1"/>
    </source>
</evidence>
<proteinExistence type="predicted"/>
<keyword evidence="1" id="KW-1133">Transmembrane helix</keyword>
<accession>A0A6B3N0R7</accession>
<dbReference type="AlphaFoldDB" id="A0A6B3N0R7"/>